<keyword evidence="2" id="KW-1133">Transmembrane helix</keyword>
<feature type="transmembrane region" description="Helical" evidence="2">
    <location>
        <begin position="292"/>
        <end position="316"/>
    </location>
</feature>
<gene>
    <name evidence="3" type="ORF">PA27867_2067</name>
</gene>
<dbReference type="AlphaFoldDB" id="A0A1B1BK19"/>
<evidence type="ECO:0008006" key="5">
    <source>
        <dbReference type="Google" id="ProtNLM"/>
    </source>
</evidence>
<protein>
    <recommendedName>
        <fullName evidence="5">DUF4190 domain-containing protein</fullName>
    </recommendedName>
</protein>
<sequence length="369" mass="39542">MSVAKHQLDGFFSRIAFPIDVEDLKVDRNGARVSALRISVPAIGYSRDWATESRLWVSDPTSESNDFSLPNVTPVKASDPIQYLGVAIVAEILVTAQGQFKLAAHASAETPAMAYVQACVAFLTATVPQQLTGPYASGISAYGVGEVRKHFDPFMRWLDAWANEARIVQSDRVPHASADGAPDNRSALSSVTKSPTSLVPQGEMTFEQFKVSFGSTSSREALGYAMNQAEANWFLASEANLHAYYVKWLSEPRPATAREPRPSPRAGSPYTPQSTWALPAPQLDFSRTPGRVGGFILTILGIFFVTVPLICLPLSITGLVQSVRARNRIPPGAPGRGLTIAGVTIGIVAISLTSLLMLAAISGALLNNS</sequence>
<dbReference type="KEGG" id="cart:PA27867_2067"/>
<evidence type="ECO:0000256" key="1">
    <source>
        <dbReference type="SAM" id="MobiDB-lite"/>
    </source>
</evidence>
<dbReference type="RefSeq" id="WP_157109184.1">
    <property type="nucleotide sequence ID" value="NZ_CP016282.1"/>
</dbReference>
<organism evidence="3 4">
    <name type="scientific">Cryobacterium arcticum</name>
    <dbReference type="NCBI Taxonomy" id="670052"/>
    <lineage>
        <taxon>Bacteria</taxon>
        <taxon>Bacillati</taxon>
        <taxon>Actinomycetota</taxon>
        <taxon>Actinomycetes</taxon>
        <taxon>Micrococcales</taxon>
        <taxon>Microbacteriaceae</taxon>
        <taxon>Cryobacterium</taxon>
    </lineage>
</organism>
<feature type="region of interest" description="Disordered" evidence="1">
    <location>
        <begin position="174"/>
        <end position="196"/>
    </location>
</feature>
<feature type="transmembrane region" description="Helical" evidence="2">
    <location>
        <begin position="337"/>
        <end position="366"/>
    </location>
</feature>
<dbReference type="Proteomes" id="UP000092582">
    <property type="component" value="Chromosome 1"/>
</dbReference>
<keyword evidence="2" id="KW-0812">Transmembrane</keyword>
<feature type="compositionally biased region" description="Polar residues" evidence="1">
    <location>
        <begin position="186"/>
        <end position="196"/>
    </location>
</feature>
<accession>A0A1B1BK19</accession>
<proteinExistence type="predicted"/>
<dbReference type="EMBL" id="CP016282">
    <property type="protein sequence ID" value="ANP73019.1"/>
    <property type="molecule type" value="Genomic_DNA"/>
</dbReference>
<keyword evidence="4" id="KW-1185">Reference proteome</keyword>
<feature type="region of interest" description="Disordered" evidence="1">
    <location>
        <begin position="254"/>
        <end position="275"/>
    </location>
</feature>
<name>A0A1B1BK19_9MICO</name>
<keyword evidence="2" id="KW-0472">Membrane</keyword>
<reference evidence="3 4" key="1">
    <citation type="submission" date="2016-06" db="EMBL/GenBank/DDBJ databases">
        <title>Genome sequencing of Cryobacterium arcticum PAMC 27867.</title>
        <authorList>
            <person name="Lee J."/>
            <person name="Kim O.-S."/>
        </authorList>
    </citation>
    <scope>NUCLEOTIDE SEQUENCE [LARGE SCALE GENOMIC DNA]</scope>
    <source>
        <strain evidence="3 4">PAMC 27867</strain>
    </source>
</reference>
<dbReference type="OrthoDB" id="5008131at2"/>
<evidence type="ECO:0000313" key="4">
    <source>
        <dbReference type="Proteomes" id="UP000092582"/>
    </source>
</evidence>
<evidence type="ECO:0000256" key="2">
    <source>
        <dbReference type="SAM" id="Phobius"/>
    </source>
</evidence>
<evidence type="ECO:0000313" key="3">
    <source>
        <dbReference type="EMBL" id="ANP73019.1"/>
    </source>
</evidence>